<dbReference type="GO" id="GO:0046872">
    <property type="term" value="F:metal ion binding"/>
    <property type="evidence" value="ECO:0007669"/>
    <property type="project" value="UniProtKB-KW"/>
</dbReference>
<dbReference type="VEuPathDB" id="VectorBase:CSON001491"/>
<keyword evidence="11" id="KW-0325">Glycoprotein</keyword>
<feature type="binding site" evidence="14">
    <location>
        <position position="469"/>
    </location>
    <ligand>
        <name>Zn(2+)</name>
        <dbReference type="ChEBI" id="CHEBI:29105"/>
        <label>2</label>
    </ligand>
</feature>
<feature type="chain" id="PRO_5016339083" description="Alkaline phosphatase" evidence="17">
    <location>
        <begin position="18"/>
        <end position="549"/>
    </location>
</feature>
<sequence>MMQILIGLLASITVINGASFQYKSPNADTAQYWESYNQKRLQSLLENLESSSTVARNVIIFVGDGMGIQTITAGRIFKGQRVNHVSGEESELVWDSFRHTGFSKTYNTNKQVPDSAGTATALFCGVKTKYKVLGLDSTANKTSMTQGQVHSIMKWAQDAGKRTGVVTTTRITHATPAALYAHTPDRDYESDSPIPAELKDTMKDIARQLIEDEPGSKFNVIMGGGRDALGATIKDAPLPPYNFSGGMEKSFPRSDGKKLAETWLLNKTDLSKHAYYVTTATELNKVDTANTEHLLGLFANSHMTYEALRNYTDEPSLAEMTIKAIEVLERKNSSGYVLMVEGGKIDHAHHQNFAGLALHEVMGLDAAVAAALKRVKDDTLIIVTADHSHSVTFNGYPERGNDILGFGNKPDVAPYETITYANGPGYYEHRALDNDTDTRFGTWKKVEEMDRSSPVYRHLATFPLGDETHGGEDVPVYATGPNANLVQGAMEQNFIAYIMSYSSCIGPAAKYNIACSAASSAASVQLRLALTNRILQLLAVLMVLLAKLV</sequence>
<protein>
    <recommendedName>
        <fullName evidence="3 16">Alkaline phosphatase</fullName>
        <ecNumber evidence="3 16">3.1.3.1</ecNumber>
    </recommendedName>
</protein>
<keyword evidence="17" id="KW-0732">Signal</keyword>
<dbReference type="PRINTS" id="PR00113">
    <property type="entry name" value="ALKPHPHTASE"/>
</dbReference>
<reference evidence="18" key="1">
    <citation type="submission" date="2018-07" db="EMBL/GenBank/DDBJ databases">
        <authorList>
            <person name="Quirk P.G."/>
            <person name="Krulwich T.A."/>
        </authorList>
    </citation>
    <scope>NUCLEOTIDE SEQUENCE</scope>
</reference>
<feature type="binding site" evidence="14">
    <location>
        <position position="64"/>
    </location>
    <ligand>
        <name>Mg(2+)</name>
        <dbReference type="ChEBI" id="CHEBI:18420"/>
    </ligand>
</feature>
<dbReference type="SMART" id="SM00098">
    <property type="entry name" value="alkPPc"/>
    <property type="match status" value="1"/>
</dbReference>
<keyword evidence="5" id="KW-0336">GPI-anchor</keyword>
<feature type="binding site" evidence="14">
    <location>
        <position position="175"/>
    </location>
    <ligand>
        <name>Mg(2+)</name>
        <dbReference type="ChEBI" id="CHEBI:18420"/>
    </ligand>
</feature>
<dbReference type="FunFam" id="3.40.720.10:FF:000008">
    <property type="entry name" value="Alkaline phosphatase"/>
    <property type="match status" value="1"/>
</dbReference>
<feature type="binding site" evidence="14">
    <location>
        <position position="64"/>
    </location>
    <ligand>
        <name>Zn(2+)</name>
        <dbReference type="ChEBI" id="CHEBI:29105"/>
        <label>2</label>
    </ligand>
</feature>
<evidence type="ECO:0000256" key="3">
    <source>
        <dbReference type="ARBA" id="ARBA00012647"/>
    </source>
</evidence>
<feature type="active site" description="Phosphoserine intermediate" evidence="13">
    <location>
        <position position="115"/>
    </location>
</feature>
<evidence type="ECO:0000256" key="14">
    <source>
        <dbReference type="PIRSR" id="PIRSR601952-2"/>
    </source>
</evidence>
<evidence type="ECO:0000256" key="2">
    <source>
        <dbReference type="ARBA" id="ARBA00005984"/>
    </source>
</evidence>
<feature type="signal peptide" evidence="17">
    <location>
        <begin position="1"/>
        <end position="17"/>
    </location>
</feature>
<evidence type="ECO:0000256" key="6">
    <source>
        <dbReference type="ARBA" id="ARBA00022723"/>
    </source>
</evidence>
<keyword evidence="7 16" id="KW-0378">Hydrolase</keyword>
<keyword evidence="8 14" id="KW-0862">Zinc</keyword>
<comment type="similarity">
    <text evidence="2 15">Belongs to the alkaline phosphatase family.</text>
</comment>
<evidence type="ECO:0000256" key="12">
    <source>
        <dbReference type="ARBA" id="ARBA00023288"/>
    </source>
</evidence>
<evidence type="ECO:0000256" key="7">
    <source>
        <dbReference type="ARBA" id="ARBA00022801"/>
    </source>
</evidence>
<dbReference type="GO" id="GO:0004035">
    <property type="term" value="F:alkaline phosphatase activity"/>
    <property type="evidence" value="ECO:0007669"/>
    <property type="project" value="UniProtKB-EC"/>
</dbReference>
<evidence type="ECO:0000256" key="16">
    <source>
        <dbReference type="RuleBase" id="RU003947"/>
    </source>
</evidence>
<feature type="binding site" evidence="14">
    <location>
        <position position="350"/>
    </location>
    <ligand>
        <name>Zn(2+)</name>
        <dbReference type="ChEBI" id="CHEBI:29105"/>
        <label>2</label>
    </ligand>
</feature>
<dbReference type="AlphaFoldDB" id="A0A336MGT8"/>
<dbReference type="CDD" id="cd16012">
    <property type="entry name" value="ALP"/>
    <property type="match status" value="1"/>
</dbReference>
<dbReference type="Gene3D" id="3.40.720.10">
    <property type="entry name" value="Alkaline Phosphatase, subunit A"/>
    <property type="match status" value="1"/>
</dbReference>
<evidence type="ECO:0000256" key="10">
    <source>
        <dbReference type="ARBA" id="ARBA00023136"/>
    </source>
</evidence>
<gene>
    <name evidence="18" type="primary">CSON001491</name>
</gene>
<dbReference type="PANTHER" id="PTHR11596:SF83">
    <property type="entry name" value="ALKALINE PHOSPHATASE 4"/>
    <property type="match status" value="1"/>
</dbReference>
<evidence type="ECO:0000256" key="1">
    <source>
        <dbReference type="ARBA" id="ARBA00004609"/>
    </source>
</evidence>
<keyword evidence="6 14" id="KW-0479">Metal-binding</keyword>
<evidence type="ECO:0000256" key="15">
    <source>
        <dbReference type="RuleBase" id="RU003946"/>
    </source>
</evidence>
<dbReference type="OMA" id="EDAEFWH"/>
<dbReference type="PROSITE" id="PS00123">
    <property type="entry name" value="ALKALINE_PHOSPHATASE"/>
    <property type="match status" value="1"/>
</dbReference>
<dbReference type="Pfam" id="PF00245">
    <property type="entry name" value="Alk_phosphatase"/>
    <property type="match status" value="1"/>
</dbReference>
<feature type="binding site" evidence="14">
    <location>
        <position position="386"/>
    </location>
    <ligand>
        <name>Zn(2+)</name>
        <dbReference type="ChEBI" id="CHEBI:29105"/>
        <label>2</label>
    </ligand>
</feature>
<name>A0A336MGT8_CULSO</name>
<keyword evidence="9 14" id="KW-0460">Magnesium</keyword>
<dbReference type="GO" id="GO:0098552">
    <property type="term" value="C:side of membrane"/>
    <property type="evidence" value="ECO:0007669"/>
    <property type="project" value="UniProtKB-KW"/>
</dbReference>
<dbReference type="InterPro" id="IPR018299">
    <property type="entry name" value="Alkaline_phosphatase_AS"/>
</dbReference>
<evidence type="ECO:0000256" key="17">
    <source>
        <dbReference type="SAM" id="SignalP"/>
    </source>
</evidence>
<dbReference type="PANTHER" id="PTHR11596">
    <property type="entry name" value="ALKALINE PHOSPHATASE"/>
    <property type="match status" value="1"/>
</dbReference>
<dbReference type="EMBL" id="UFQT01001232">
    <property type="protein sequence ID" value="SSX29594.1"/>
    <property type="molecule type" value="Genomic_DNA"/>
</dbReference>
<evidence type="ECO:0000313" key="18">
    <source>
        <dbReference type="EMBL" id="SSX29594.1"/>
    </source>
</evidence>
<keyword evidence="4" id="KW-1003">Cell membrane</keyword>
<dbReference type="EC" id="3.1.3.1" evidence="3 16"/>
<accession>A0A336MGT8</accession>
<evidence type="ECO:0000256" key="5">
    <source>
        <dbReference type="ARBA" id="ARBA00022622"/>
    </source>
</evidence>
<comment type="subcellular location">
    <subcellularLocation>
        <location evidence="1">Cell membrane</location>
        <topology evidence="1">Lipid-anchor</topology>
        <topology evidence="1">GPI-anchor</topology>
    </subcellularLocation>
</comment>
<feature type="binding site" evidence="14">
    <location>
        <position position="173"/>
    </location>
    <ligand>
        <name>Mg(2+)</name>
        <dbReference type="ChEBI" id="CHEBI:18420"/>
    </ligand>
</feature>
<organism evidence="18">
    <name type="scientific">Culicoides sonorensis</name>
    <name type="common">Biting midge</name>
    <dbReference type="NCBI Taxonomy" id="179676"/>
    <lineage>
        <taxon>Eukaryota</taxon>
        <taxon>Metazoa</taxon>
        <taxon>Ecdysozoa</taxon>
        <taxon>Arthropoda</taxon>
        <taxon>Hexapoda</taxon>
        <taxon>Insecta</taxon>
        <taxon>Pterygota</taxon>
        <taxon>Neoptera</taxon>
        <taxon>Endopterygota</taxon>
        <taxon>Diptera</taxon>
        <taxon>Nematocera</taxon>
        <taxon>Chironomoidea</taxon>
        <taxon>Ceratopogonidae</taxon>
        <taxon>Ceratopogoninae</taxon>
        <taxon>Culicoides</taxon>
        <taxon>Monoculicoides</taxon>
    </lineage>
</organism>
<evidence type="ECO:0000256" key="8">
    <source>
        <dbReference type="ARBA" id="ARBA00022833"/>
    </source>
</evidence>
<comment type="catalytic activity">
    <reaction evidence="16">
        <text>a phosphate monoester + H2O = an alcohol + phosphate</text>
        <dbReference type="Rhea" id="RHEA:15017"/>
        <dbReference type="ChEBI" id="CHEBI:15377"/>
        <dbReference type="ChEBI" id="CHEBI:30879"/>
        <dbReference type="ChEBI" id="CHEBI:43474"/>
        <dbReference type="ChEBI" id="CHEBI:67140"/>
        <dbReference type="EC" id="3.1.3.1"/>
    </reaction>
</comment>
<feature type="binding site" evidence="14">
    <location>
        <position position="387"/>
    </location>
    <ligand>
        <name>Zn(2+)</name>
        <dbReference type="ChEBI" id="CHEBI:29105"/>
        <label>2</label>
    </ligand>
</feature>
<keyword evidence="10" id="KW-0472">Membrane</keyword>
<comment type="cofactor">
    <cofactor evidence="14">
        <name>Zn(2+)</name>
        <dbReference type="ChEBI" id="CHEBI:29105"/>
    </cofactor>
    <text evidence="14">Binds 2 Zn(2+) ions.</text>
</comment>
<dbReference type="InterPro" id="IPR017850">
    <property type="entry name" value="Alkaline_phosphatase_core_sf"/>
</dbReference>
<comment type="cofactor">
    <cofactor evidence="14">
        <name>Mg(2+)</name>
        <dbReference type="ChEBI" id="CHEBI:18420"/>
    </cofactor>
    <text evidence="14">Binds 1 Mg(2+) ion.</text>
</comment>
<evidence type="ECO:0000256" key="13">
    <source>
        <dbReference type="PIRSR" id="PIRSR601952-1"/>
    </source>
</evidence>
<evidence type="ECO:0000256" key="9">
    <source>
        <dbReference type="ARBA" id="ARBA00022842"/>
    </source>
</evidence>
<dbReference type="GO" id="GO:0005886">
    <property type="term" value="C:plasma membrane"/>
    <property type="evidence" value="ECO:0007669"/>
    <property type="project" value="UniProtKB-SubCell"/>
</dbReference>
<feature type="binding site" evidence="14">
    <location>
        <position position="346"/>
    </location>
    <ligand>
        <name>Zn(2+)</name>
        <dbReference type="ChEBI" id="CHEBI:29105"/>
        <label>2</label>
    </ligand>
</feature>
<dbReference type="SUPFAM" id="SSF53649">
    <property type="entry name" value="Alkaline phosphatase-like"/>
    <property type="match status" value="1"/>
</dbReference>
<keyword evidence="12" id="KW-0449">Lipoprotein</keyword>
<dbReference type="InterPro" id="IPR001952">
    <property type="entry name" value="Alkaline_phosphatase"/>
</dbReference>
<feature type="binding site" evidence="14">
    <location>
        <position position="341"/>
    </location>
    <ligand>
        <name>Mg(2+)</name>
        <dbReference type="ChEBI" id="CHEBI:18420"/>
    </ligand>
</feature>
<evidence type="ECO:0000256" key="11">
    <source>
        <dbReference type="ARBA" id="ARBA00023180"/>
    </source>
</evidence>
<proteinExistence type="inferred from homology"/>
<evidence type="ECO:0000256" key="4">
    <source>
        <dbReference type="ARBA" id="ARBA00022475"/>
    </source>
</evidence>